<reference evidence="1" key="1">
    <citation type="journal article" date="2014" name="Front. Microbiol.">
        <title>High frequency of phylogenetically diverse reductive dehalogenase-homologous genes in deep subseafloor sedimentary metagenomes.</title>
        <authorList>
            <person name="Kawai M."/>
            <person name="Futagami T."/>
            <person name="Toyoda A."/>
            <person name="Takaki Y."/>
            <person name="Nishi S."/>
            <person name="Hori S."/>
            <person name="Arai W."/>
            <person name="Tsubouchi T."/>
            <person name="Morono Y."/>
            <person name="Uchiyama I."/>
            <person name="Ito T."/>
            <person name="Fujiyama A."/>
            <person name="Inagaki F."/>
            <person name="Takami H."/>
        </authorList>
    </citation>
    <scope>NUCLEOTIDE SEQUENCE</scope>
    <source>
        <strain evidence="1">Expedition CK06-06</strain>
    </source>
</reference>
<comment type="caution">
    <text evidence="1">The sequence shown here is derived from an EMBL/GenBank/DDBJ whole genome shotgun (WGS) entry which is preliminary data.</text>
</comment>
<protein>
    <submittedName>
        <fullName evidence="1">Uncharacterized protein</fullName>
    </submittedName>
</protein>
<sequence>MAYENKLTQSLPGTVAELGPGKSLGTVLAALISSAHTCYAFDVVQHFDKKRNLKVFEELIDLFSRRENIPDENELPRVKPFLKTYRFPSHILTDAHLTEMLD</sequence>
<organism evidence="1">
    <name type="scientific">marine sediment metagenome</name>
    <dbReference type="NCBI Taxonomy" id="412755"/>
    <lineage>
        <taxon>unclassified sequences</taxon>
        <taxon>metagenomes</taxon>
        <taxon>ecological metagenomes</taxon>
    </lineage>
</organism>
<accession>X0T1H4</accession>
<name>X0T1H4_9ZZZZ</name>
<evidence type="ECO:0000313" key="1">
    <source>
        <dbReference type="EMBL" id="GAF87089.1"/>
    </source>
</evidence>
<proteinExistence type="predicted"/>
<feature type="non-terminal residue" evidence="1">
    <location>
        <position position="102"/>
    </location>
</feature>
<gene>
    <name evidence="1" type="ORF">S01H1_30929</name>
</gene>
<dbReference type="AlphaFoldDB" id="X0T1H4"/>
<dbReference type="EMBL" id="BARS01019061">
    <property type="protein sequence ID" value="GAF87089.1"/>
    <property type="molecule type" value="Genomic_DNA"/>
</dbReference>